<gene>
    <name evidence="2" type="ORF">PIB30_086668</name>
</gene>
<keyword evidence="3" id="KW-1185">Reference proteome</keyword>
<evidence type="ECO:0000313" key="3">
    <source>
        <dbReference type="Proteomes" id="UP001341840"/>
    </source>
</evidence>
<name>A0ABU6TTW8_9FABA</name>
<dbReference type="EMBL" id="JASCZI010092114">
    <property type="protein sequence ID" value="MED6151885.1"/>
    <property type="molecule type" value="Genomic_DNA"/>
</dbReference>
<dbReference type="Pfam" id="PF24068">
    <property type="entry name" value="TPD1_C"/>
    <property type="match status" value="1"/>
</dbReference>
<protein>
    <submittedName>
        <fullName evidence="2">Uncharacterized protein</fullName>
    </submittedName>
</protein>
<organism evidence="2 3">
    <name type="scientific">Stylosanthes scabra</name>
    <dbReference type="NCBI Taxonomy" id="79078"/>
    <lineage>
        <taxon>Eukaryota</taxon>
        <taxon>Viridiplantae</taxon>
        <taxon>Streptophyta</taxon>
        <taxon>Embryophyta</taxon>
        <taxon>Tracheophyta</taxon>
        <taxon>Spermatophyta</taxon>
        <taxon>Magnoliopsida</taxon>
        <taxon>eudicotyledons</taxon>
        <taxon>Gunneridae</taxon>
        <taxon>Pentapetalae</taxon>
        <taxon>rosids</taxon>
        <taxon>fabids</taxon>
        <taxon>Fabales</taxon>
        <taxon>Fabaceae</taxon>
        <taxon>Papilionoideae</taxon>
        <taxon>50 kb inversion clade</taxon>
        <taxon>dalbergioids sensu lato</taxon>
        <taxon>Dalbergieae</taxon>
        <taxon>Pterocarpus clade</taxon>
        <taxon>Stylosanthes</taxon>
    </lineage>
</organism>
<accession>A0ABU6TTW8</accession>
<dbReference type="PANTHER" id="PTHR33184:SF2">
    <property type="entry name" value="APPLE DOMAIN-CONTAINING PROTEIN"/>
    <property type="match status" value="1"/>
</dbReference>
<evidence type="ECO:0000313" key="2">
    <source>
        <dbReference type="EMBL" id="MED6151885.1"/>
    </source>
</evidence>
<evidence type="ECO:0000256" key="1">
    <source>
        <dbReference type="ARBA" id="ARBA00022729"/>
    </source>
</evidence>
<dbReference type="PANTHER" id="PTHR33184">
    <property type="entry name" value="PROTEIN TAPETUM DETERMINANT 1-LIKE-RELATED"/>
    <property type="match status" value="1"/>
</dbReference>
<proteinExistence type="predicted"/>
<comment type="caution">
    <text evidence="2">The sequence shown here is derived from an EMBL/GenBank/DDBJ whole genome shotgun (WGS) entry which is preliminary data.</text>
</comment>
<reference evidence="2 3" key="1">
    <citation type="journal article" date="2023" name="Plants (Basel)">
        <title>Bridging the Gap: Combining Genomics and Transcriptomics Approaches to Understand Stylosanthes scabra, an Orphan Legume from the Brazilian Caatinga.</title>
        <authorList>
            <person name="Ferreira-Neto J.R.C."/>
            <person name="da Silva M.D."/>
            <person name="Binneck E."/>
            <person name="de Melo N.F."/>
            <person name="da Silva R.H."/>
            <person name="de Melo A.L.T.M."/>
            <person name="Pandolfi V."/>
            <person name="Bustamante F.O."/>
            <person name="Brasileiro-Vidal A.C."/>
            <person name="Benko-Iseppon A.M."/>
        </authorList>
    </citation>
    <scope>NUCLEOTIDE SEQUENCE [LARGE SCALE GENOMIC DNA]</scope>
    <source>
        <tissue evidence="2">Leaves</tissue>
    </source>
</reference>
<dbReference type="Proteomes" id="UP001341840">
    <property type="component" value="Unassembled WGS sequence"/>
</dbReference>
<keyword evidence="1" id="KW-0732">Signal</keyword>
<sequence>MGEFVKCDLVECKEKYIKVVQYPPKDGSQEITVDIINTCVRVPVVDVRVDCGSFLRSGVPLPTERLKPVGGNECLLNNGDVLYFTRTYFQYSNPQILPLNVTSIKCLPYTFSYSSFYCTSLTWNYGGGKSSFAMMKKGTTMEEDCEKEVKAMLSKLLIGRPPSSFKWCH</sequence>
<dbReference type="InterPro" id="IPR040361">
    <property type="entry name" value="TPD1"/>
</dbReference>